<protein>
    <submittedName>
        <fullName evidence="2">Uncharacterized protein</fullName>
    </submittedName>
</protein>
<reference evidence="2 3" key="1">
    <citation type="submission" date="2024-09" db="EMBL/GenBank/DDBJ databases">
        <authorList>
            <person name="Sun Q."/>
            <person name="Mori K."/>
        </authorList>
    </citation>
    <scope>NUCLEOTIDE SEQUENCE [LARGE SCALE GENOMIC DNA]</scope>
    <source>
        <strain evidence="2 3">CCM 7609</strain>
    </source>
</reference>
<dbReference type="EMBL" id="JBHMFI010000001">
    <property type="protein sequence ID" value="MFB9072760.1"/>
    <property type="molecule type" value="Genomic_DNA"/>
</dbReference>
<name>A0ABV5G1I2_9MICC</name>
<feature type="compositionally biased region" description="Polar residues" evidence="1">
    <location>
        <begin position="1"/>
        <end position="10"/>
    </location>
</feature>
<evidence type="ECO:0000313" key="3">
    <source>
        <dbReference type="Proteomes" id="UP001589575"/>
    </source>
</evidence>
<evidence type="ECO:0000256" key="1">
    <source>
        <dbReference type="SAM" id="MobiDB-lite"/>
    </source>
</evidence>
<proteinExistence type="predicted"/>
<accession>A0ABV5G1I2</accession>
<organism evidence="2 3">
    <name type="scientific">Citricoccus parietis</name>
    <dbReference type="NCBI Taxonomy" id="592307"/>
    <lineage>
        <taxon>Bacteria</taxon>
        <taxon>Bacillati</taxon>
        <taxon>Actinomycetota</taxon>
        <taxon>Actinomycetes</taxon>
        <taxon>Micrococcales</taxon>
        <taxon>Micrococcaceae</taxon>
        <taxon>Citricoccus</taxon>
    </lineage>
</organism>
<dbReference type="Proteomes" id="UP001589575">
    <property type="component" value="Unassembled WGS sequence"/>
</dbReference>
<comment type="caution">
    <text evidence="2">The sequence shown here is derived from an EMBL/GenBank/DDBJ whole genome shotgun (WGS) entry which is preliminary data.</text>
</comment>
<evidence type="ECO:0000313" key="2">
    <source>
        <dbReference type="EMBL" id="MFB9072760.1"/>
    </source>
</evidence>
<feature type="region of interest" description="Disordered" evidence="1">
    <location>
        <begin position="1"/>
        <end position="24"/>
    </location>
</feature>
<sequence>MDWSRGSASRSRTDRDPAWPERTSAAWDRTSARRCRSRVSAANCWRSASSRSAVRAFRGGEVRSRSATRDCSVRARSRVSSRTRFQSFCNLACRCRSCWDPATSTRSCRVSSSRTARASRSWASPKARYLARSSRRRPIQRYMTRMAMNIGSAARGAHSSGVRMPESNFRSAAVRAAPMIAWGPWPRVLLLTKVSRMVAAVE</sequence>
<gene>
    <name evidence="2" type="ORF">ACFFX0_16765</name>
</gene>
<keyword evidence="3" id="KW-1185">Reference proteome</keyword>